<sequence length="251" mass="27726">MAHCVVQPLAAEAHCVVPALAARPAARCYLVPRVFNTSDVVGRDTPIKTDSESVMMVTCNVTLSGASSNSPPDSAANVVVDEVVSAEEEAAHETYKKKLRTRLSQWYCGKYGNLLKSDEKAFQKLFTGPLDGAPPKPHRQRLQHFYSRHYYSERIAPIVGERIESMKRRAELAGEPELDMKRVPIDVVAKATADAWAAETPAFQHECEVAAEEEYKEAIEGWRASLADSPTRTPEQMAAGLALVTERERDT</sequence>
<accession>A0AAW0B429</accession>
<evidence type="ECO:0000313" key="1">
    <source>
        <dbReference type="EMBL" id="KAK7020804.1"/>
    </source>
</evidence>
<dbReference type="EMBL" id="JAWWNJ010000040">
    <property type="protein sequence ID" value="KAK7020804.1"/>
    <property type="molecule type" value="Genomic_DNA"/>
</dbReference>
<gene>
    <name evidence="1" type="ORF">R3P38DRAFT_3547991</name>
</gene>
<comment type="caution">
    <text evidence="1">The sequence shown here is derived from an EMBL/GenBank/DDBJ whole genome shotgun (WGS) entry which is preliminary data.</text>
</comment>
<name>A0AAW0B429_9AGAR</name>
<evidence type="ECO:0000313" key="2">
    <source>
        <dbReference type="Proteomes" id="UP001362999"/>
    </source>
</evidence>
<keyword evidence="2" id="KW-1185">Reference proteome</keyword>
<proteinExistence type="predicted"/>
<dbReference type="Proteomes" id="UP001362999">
    <property type="component" value="Unassembled WGS sequence"/>
</dbReference>
<dbReference type="AlphaFoldDB" id="A0AAW0B429"/>
<reference evidence="1 2" key="1">
    <citation type="journal article" date="2024" name="J Genomics">
        <title>Draft genome sequencing and assembly of Favolaschia claudopus CIRM-BRFM 2984 isolated from oak limbs.</title>
        <authorList>
            <person name="Navarro D."/>
            <person name="Drula E."/>
            <person name="Chaduli D."/>
            <person name="Cazenave R."/>
            <person name="Ahrendt S."/>
            <person name="Wang J."/>
            <person name="Lipzen A."/>
            <person name="Daum C."/>
            <person name="Barry K."/>
            <person name="Grigoriev I.V."/>
            <person name="Favel A."/>
            <person name="Rosso M.N."/>
            <person name="Martin F."/>
        </authorList>
    </citation>
    <scope>NUCLEOTIDE SEQUENCE [LARGE SCALE GENOMIC DNA]</scope>
    <source>
        <strain evidence="1 2">CIRM-BRFM 2984</strain>
    </source>
</reference>
<protein>
    <submittedName>
        <fullName evidence="1">Uncharacterized protein</fullName>
    </submittedName>
</protein>
<organism evidence="1 2">
    <name type="scientific">Favolaschia claudopus</name>
    <dbReference type="NCBI Taxonomy" id="2862362"/>
    <lineage>
        <taxon>Eukaryota</taxon>
        <taxon>Fungi</taxon>
        <taxon>Dikarya</taxon>
        <taxon>Basidiomycota</taxon>
        <taxon>Agaricomycotina</taxon>
        <taxon>Agaricomycetes</taxon>
        <taxon>Agaricomycetidae</taxon>
        <taxon>Agaricales</taxon>
        <taxon>Marasmiineae</taxon>
        <taxon>Mycenaceae</taxon>
        <taxon>Favolaschia</taxon>
    </lineage>
</organism>